<evidence type="ECO:0000313" key="4">
    <source>
        <dbReference type="Proteomes" id="UP000198917"/>
    </source>
</evidence>
<keyword evidence="2" id="KW-0472">Membrane</keyword>
<name>A0A7Z7BGU8_9HYPH</name>
<evidence type="ECO:0000256" key="2">
    <source>
        <dbReference type="SAM" id="Phobius"/>
    </source>
</evidence>
<accession>A0A7Z7BGU8</accession>
<gene>
    <name evidence="3" type="ORF">SAMN05428983_0556</name>
</gene>
<evidence type="ECO:0000256" key="1">
    <source>
        <dbReference type="SAM" id="Coils"/>
    </source>
</evidence>
<keyword evidence="2" id="KW-0812">Transmembrane</keyword>
<comment type="caution">
    <text evidence="3">The sequence shown here is derived from an EMBL/GenBank/DDBJ whole genome shotgun (WGS) entry which is preliminary data.</text>
</comment>
<feature type="transmembrane region" description="Helical" evidence="2">
    <location>
        <begin position="47"/>
        <end position="67"/>
    </location>
</feature>
<organism evidence="3 4">
    <name type="scientific">Agrobacterium fabrum</name>
    <dbReference type="NCBI Taxonomy" id="1176649"/>
    <lineage>
        <taxon>Bacteria</taxon>
        <taxon>Pseudomonadati</taxon>
        <taxon>Pseudomonadota</taxon>
        <taxon>Alphaproteobacteria</taxon>
        <taxon>Hyphomicrobiales</taxon>
        <taxon>Rhizobiaceae</taxon>
        <taxon>Rhizobium/Agrobacterium group</taxon>
        <taxon>Agrobacterium</taxon>
        <taxon>Agrobacterium tumefaciens complex</taxon>
    </lineage>
</organism>
<protein>
    <submittedName>
        <fullName evidence="3">Phage abortive infection protein</fullName>
    </submittedName>
</protein>
<feature type="transmembrane region" description="Helical" evidence="2">
    <location>
        <begin position="7"/>
        <end position="27"/>
    </location>
</feature>
<keyword evidence="2" id="KW-1133">Transmembrane helix</keyword>
<dbReference type="Pfam" id="PF16872">
    <property type="entry name" value="putAbiC"/>
    <property type="match status" value="1"/>
</dbReference>
<dbReference type="RefSeq" id="WP_092731597.1">
    <property type="nucleotide sequence ID" value="NZ_FNEW01000001.1"/>
</dbReference>
<dbReference type="Proteomes" id="UP000198917">
    <property type="component" value="Unassembled WGS sequence"/>
</dbReference>
<dbReference type="EMBL" id="FNEW01000001">
    <property type="protein sequence ID" value="SDJ18976.1"/>
    <property type="molecule type" value="Genomic_DNA"/>
</dbReference>
<proteinExistence type="predicted"/>
<reference evidence="3 4" key="1">
    <citation type="submission" date="2016-10" db="EMBL/GenBank/DDBJ databases">
        <authorList>
            <person name="Varghese N."/>
            <person name="Submissions S."/>
        </authorList>
    </citation>
    <scope>NUCLEOTIDE SEQUENCE [LARGE SCALE GENOMIC DNA]</scope>
    <source>
        <strain evidence="3 4">PDC82</strain>
    </source>
</reference>
<sequence>MKKFLTIIIAAFVVFLWGTWFFAPWWMHRININWNLSEVGPWGDSFGAINALFSGLAFVAVVRTLMLQSEELSRQQREIERQQKRLDASDRDAQIDQFERTFFQLMGLFREARDEVAVKGAGLDLHRGREGFEQAHKHLMQGLQGGFLFNPPDEILAEFVASAYTDKVHSQSEQTLGPYYRLLYTLLRRISEQKILTDVEKAKYGNLIRSQLSSAEVICIVANGLTKDANNFKDYLEEFRIPRYLPAGTYRGWIGKVYKPESLEARD</sequence>
<dbReference type="AlphaFoldDB" id="A0A7Z7BGU8"/>
<evidence type="ECO:0000313" key="3">
    <source>
        <dbReference type="EMBL" id="SDJ18976.1"/>
    </source>
</evidence>
<keyword evidence="1" id="KW-0175">Coiled coil</keyword>
<dbReference type="InterPro" id="IPR031709">
    <property type="entry name" value="PutAbiC"/>
</dbReference>
<feature type="coiled-coil region" evidence="1">
    <location>
        <begin position="62"/>
        <end position="92"/>
    </location>
</feature>